<evidence type="ECO:0000256" key="1">
    <source>
        <dbReference type="ARBA" id="ARBA00023015"/>
    </source>
</evidence>
<evidence type="ECO:0000313" key="7">
    <source>
        <dbReference type="Proteomes" id="UP000824225"/>
    </source>
</evidence>
<feature type="compositionally biased region" description="Basic and acidic residues" evidence="4">
    <location>
        <begin position="136"/>
        <end position="145"/>
    </location>
</feature>
<evidence type="ECO:0000256" key="3">
    <source>
        <dbReference type="ARBA" id="ARBA00023163"/>
    </source>
</evidence>
<dbReference type="EMBL" id="DXAN01000006">
    <property type="protein sequence ID" value="HJA08198.1"/>
    <property type="molecule type" value="Genomic_DNA"/>
</dbReference>
<name>A0A9D2HBM8_9BACT</name>
<evidence type="ECO:0000256" key="4">
    <source>
        <dbReference type="SAM" id="MobiDB-lite"/>
    </source>
</evidence>
<dbReference type="CDD" id="cd00093">
    <property type="entry name" value="HTH_XRE"/>
    <property type="match status" value="1"/>
</dbReference>
<dbReference type="Pfam" id="PF01381">
    <property type="entry name" value="HTH_3"/>
    <property type="match status" value="1"/>
</dbReference>
<organism evidence="6 7">
    <name type="scientific">Candidatus Mailhella merdigallinarum</name>
    <dbReference type="NCBI Taxonomy" id="2838658"/>
    <lineage>
        <taxon>Bacteria</taxon>
        <taxon>Pseudomonadati</taxon>
        <taxon>Thermodesulfobacteriota</taxon>
        <taxon>Desulfovibrionia</taxon>
        <taxon>Desulfovibrionales</taxon>
        <taxon>Desulfovibrionaceae</taxon>
        <taxon>Mailhella</taxon>
    </lineage>
</organism>
<keyword evidence="1" id="KW-0805">Transcription regulation</keyword>
<dbReference type="SMART" id="SM00530">
    <property type="entry name" value="HTH_XRE"/>
    <property type="match status" value="1"/>
</dbReference>
<dbReference type="PANTHER" id="PTHR40661:SF3">
    <property type="entry name" value="FELS-1 PROPHAGE TRANSCRIPTIONAL REGULATOR"/>
    <property type="match status" value="1"/>
</dbReference>
<dbReference type="InterPro" id="IPR001387">
    <property type="entry name" value="Cro/C1-type_HTH"/>
</dbReference>
<accession>A0A9D2HBM8</accession>
<dbReference type="SUPFAM" id="SSF47413">
    <property type="entry name" value="lambda repressor-like DNA-binding domains"/>
    <property type="match status" value="1"/>
</dbReference>
<feature type="domain" description="HTH cro/C1-type" evidence="5">
    <location>
        <begin position="13"/>
        <end position="59"/>
    </location>
</feature>
<comment type="caution">
    <text evidence="6">The sequence shown here is derived from an EMBL/GenBank/DDBJ whole genome shotgun (WGS) entry which is preliminary data.</text>
</comment>
<reference evidence="6" key="2">
    <citation type="submission" date="2021-04" db="EMBL/GenBank/DDBJ databases">
        <authorList>
            <person name="Gilroy R."/>
        </authorList>
    </citation>
    <scope>NUCLEOTIDE SEQUENCE</scope>
    <source>
        <strain evidence="6">CHK186-16707</strain>
    </source>
</reference>
<gene>
    <name evidence="6" type="ORF">H9962_03280</name>
</gene>
<evidence type="ECO:0000259" key="5">
    <source>
        <dbReference type="PROSITE" id="PS50943"/>
    </source>
</evidence>
<sequence length="161" mass="18218">MDIAGRIRMVRGNLSQVKFAEKIGLSQRTIANYENGDNIPNAEVVTRISDIFGVSLDWLLKGQGAIHPELASSEQSDKDEDGDAAIRFQCPRCRKLSAELWAERREARLQTAELREVNAENRRLWQENAGLRERLARLEPREKEPLNSGDPPIPSLSDRRG</sequence>
<dbReference type="InterPro" id="IPR010982">
    <property type="entry name" value="Lambda_DNA-bd_dom_sf"/>
</dbReference>
<evidence type="ECO:0000256" key="2">
    <source>
        <dbReference type="ARBA" id="ARBA00023125"/>
    </source>
</evidence>
<protein>
    <submittedName>
        <fullName evidence="6">Helix-turn-helix domain-containing protein</fullName>
    </submittedName>
</protein>
<proteinExistence type="predicted"/>
<dbReference type="PROSITE" id="PS50943">
    <property type="entry name" value="HTH_CROC1"/>
    <property type="match status" value="1"/>
</dbReference>
<evidence type="ECO:0000313" key="6">
    <source>
        <dbReference type="EMBL" id="HJA08198.1"/>
    </source>
</evidence>
<dbReference type="AlphaFoldDB" id="A0A9D2HBM8"/>
<dbReference type="Gene3D" id="1.10.260.40">
    <property type="entry name" value="lambda repressor-like DNA-binding domains"/>
    <property type="match status" value="1"/>
</dbReference>
<dbReference type="Proteomes" id="UP000824225">
    <property type="component" value="Unassembled WGS sequence"/>
</dbReference>
<reference evidence="6" key="1">
    <citation type="journal article" date="2021" name="PeerJ">
        <title>Extensive microbial diversity within the chicken gut microbiome revealed by metagenomics and culture.</title>
        <authorList>
            <person name="Gilroy R."/>
            <person name="Ravi A."/>
            <person name="Getino M."/>
            <person name="Pursley I."/>
            <person name="Horton D.L."/>
            <person name="Alikhan N.F."/>
            <person name="Baker D."/>
            <person name="Gharbi K."/>
            <person name="Hall N."/>
            <person name="Watson M."/>
            <person name="Adriaenssens E.M."/>
            <person name="Foster-Nyarko E."/>
            <person name="Jarju S."/>
            <person name="Secka A."/>
            <person name="Antonio M."/>
            <person name="Oren A."/>
            <person name="Chaudhuri R.R."/>
            <person name="La Ragione R."/>
            <person name="Hildebrand F."/>
            <person name="Pallen M.J."/>
        </authorList>
    </citation>
    <scope>NUCLEOTIDE SEQUENCE</scope>
    <source>
        <strain evidence="6">CHK186-16707</strain>
    </source>
</reference>
<keyword evidence="3" id="KW-0804">Transcription</keyword>
<dbReference type="PANTHER" id="PTHR40661">
    <property type="match status" value="1"/>
</dbReference>
<feature type="region of interest" description="Disordered" evidence="4">
    <location>
        <begin position="136"/>
        <end position="161"/>
    </location>
</feature>
<dbReference type="GO" id="GO:0003677">
    <property type="term" value="F:DNA binding"/>
    <property type="evidence" value="ECO:0007669"/>
    <property type="project" value="UniProtKB-KW"/>
</dbReference>
<keyword evidence="2" id="KW-0238">DNA-binding</keyword>